<organism evidence="4 5">
    <name type="scientific">Kitasatospora paranensis</name>
    <dbReference type="NCBI Taxonomy" id="258053"/>
    <lineage>
        <taxon>Bacteria</taxon>
        <taxon>Bacillati</taxon>
        <taxon>Actinomycetota</taxon>
        <taxon>Actinomycetes</taxon>
        <taxon>Kitasatosporales</taxon>
        <taxon>Streptomycetaceae</taxon>
        <taxon>Kitasatospora</taxon>
    </lineage>
</organism>
<evidence type="ECO:0000259" key="3">
    <source>
        <dbReference type="PROSITE" id="PS51371"/>
    </source>
</evidence>
<dbReference type="EMBL" id="JBHTAJ010000037">
    <property type="protein sequence ID" value="MFC7181846.1"/>
    <property type="molecule type" value="Genomic_DNA"/>
</dbReference>
<sequence>MITARDIMHSGAQCINADQSLMDAARMMRDLDVGALPICGPDKQLKGIITDRDIVLRCLAVGKDPSMMKAMDLGGHLHCVRADDDMETVLKKMEQHQIRRMPVIDEHDKLVGMISEADLASGHRDGQRLTDRQIIEFMDSIYVNR</sequence>
<dbReference type="SMART" id="SM00116">
    <property type="entry name" value="CBS"/>
    <property type="match status" value="2"/>
</dbReference>
<reference evidence="5" key="1">
    <citation type="journal article" date="2019" name="Int. J. Syst. Evol. Microbiol.">
        <title>The Global Catalogue of Microorganisms (GCM) 10K type strain sequencing project: providing services to taxonomists for standard genome sequencing and annotation.</title>
        <authorList>
            <consortium name="The Broad Institute Genomics Platform"/>
            <consortium name="The Broad Institute Genome Sequencing Center for Infectious Disease"/>
            <person name="Wu L."/>
            <person name="Ma J."/>
        </authorList>
    </citation>
    <scope>NUCLEOTIDE SEQUENCE [LARGE SCALE GENOMIC DNA]</scope>
    <source>
        <strain evidence="5">CGMCC 1.12859</strain>
    </source>
</reference>
<dbReference type="Pfam" id="PF00571">
    <property type="entry name" value="CBS"/>
    <property type="match status" value="2"/>
</dbReference>
<dbReference type="Gene3D" id="3.10.580.10">
    <property type="entry name" value="CBS-domain"/>
    <property type="match status" value="1"/>
</dbReference>
<evidence type="ECO:0000256" key="2">
    <source>
        <dbReference type="PROSITE-ProRule" id="PRU00703"/>
    </source>
</evidence>
<evidence type="ECO:0000313" key="4">
    <source>
        <dbReference type="EMBL" id="MFC7181846.1"/>
    </source>
</evidence>
<dbReference type="InterPro" id="IPR051257">
    <property type="entry name" value="Diverse_CBS-Domain"/>
</dbReference>
<dbReference type="PROSITE" id="PS51371">
    <property type="entry name" value="CBS"/>
    <property type="match status" value="2"/>
</dbReference>
<evidence type="ECO:0000313" key="5">
    <source>
        <dbReference type="Proteomes" id="UP001596435"/>
    </source>
</evidence>
<accession>A0ABW2FX37</accession>
<dbReference type="SUPFAM" id="SSF54631">
    <property type="entry name" value="CBS-domain pair"/>
    <property type="match status" value="1"/>
</dbReference>
<name>A0ABW2FX37_9ACTN</name>
<dbReference type="CDD" id="cd04622">
    <property type="entry name" value="CBS_pair_HRP1_like"/>
    <property type="match status" value="1"/>
</dbReference>
<keyword evidence="1 2" id="KW-0129">CBS domain</keyword>
<evidence type="ECO:0000256" key="1">
    <source>
        <dbReference type="ARBA" id="ARBA00023122"/>
    </source>
</evidence>
<gene>
    <name evidence="4" type="ORF">ACFQMG_20035</name>
</gene>
<feature type="domain" description="CBS" evidence="3">
    <location>
        <begin position="8"/>
        <end position="66"/>
    </location>
</feature>
<comment type="caution">
    <text evidence="4">The sequence shown here is derived from an EMBL/GenBank/DDBJ whole genome shotgun (WGS) entry which is preliminary data.</text>
</comment>
<dbReference type="Proteomes" id="UP001596435">
    <property type="component" value="Unassembled WGS sequence"/>
</dbReference>
<dbReference type="InterPro" id="IPR046342">
    <property type="entry name" value="CBS_dom_sf"/>
</dbReference>
<dbReference type="PANTHER" id="PTHR43080:SF2">
    <property type="entry name" value="CBS DOMAIN-CONTAINING PROTEIN"/>
    <property type="match status" value="1"/>
</dbReference>
<dbReference type="PANTHER" id="PTHR43080">
    <property type="entry name" value="CBS DOMAIN-CONTAINING PROTEIN CBSX3, MITOCHONDRIAL"/>
    <property type="match status" value="1"/>
</dbReference>
<feature type="domain" description="CBS" evidence="3">
    <location>
        <begin position="67"/>
        <end position="129"/>
    </location>
</feature>
<dbReference type="RefSeq" id="WP_345705429.1">
    <property type="nucleotide sequence ID" value="NZ_BAABKV010000001.1"/>
</dbReference>
<keyword evidence="5" id="KW-1185">Reference proteome</keyword>
<protein>
    <submittedName>
        <fullName evidence="4">CBS domain-containing protein</fullName>
    </submittedName>
</protein>
<proteinExistence type="predicted"/>
<dbReference type="InterPro" id="IPR000644">
    <property type="entry name" value="CBS_dom"/>
</dbReference>